<dbReference type="Pfam" id="PF00269">
    <property type="entry name" value="SASP"/>
    <property type="match status" value="2"/>
</dbReference>
<keyword evidence="3" id="KW-0238">DNA-binding</keyword>
<evidence type="ECO:0000256" key="1">
    <source>
        <dbReference type="ARBA" id="ARBA00003863"/>
    </source>
</evidence>
<evidence type="ECO:0000313" key="5">
    <source>
        <dbReference type="Proteomes" id="UP001057877"/>
    </source>
</evidence>
<comment type="similarity">
    <text evidence="2">Belongs to the alpha/beta-type SASP family.</text>
</comment>
<evidence type="ECO:0000256" key="2">
    <source>
        <dbReference type="ARBA" id="ARBA00005442"/>
    </source>
</evidence>
<evidence type="ECO:0000313" key="4">
    <source>
        <dbReference type="EMBL" id="UVI29913.1"/>
    </source>
</evidence>
<protein>
    <submittedName>
        <fullName evidence="4">Alpha/beta-type small acid-soluble spore protein</fullName>
    </submittedName>
</protein>
<dbReference type="InterPro" id="IPR038300">
    <property type="entry name" value="SASP_sf_alpha/beta"/>
</dbReference>
<name>A0ABY5SB33_9BACL</name>
<dbReference type="PROSITE" id="PS00304">
    <property type="entry name" value="SASP_1"/>
    <property type="match status" value="1"/>
</dbReference>
<dbReference type="EMBL" id="CP091430">
    <property type="protein sequence ID" value="UVI29913.1"/>
    <property type="molecule type" value="Genomic_DNA"/>
</dbReference>
<evidence type="ECO:0000256" key="3">
    <source>
        <dbReference type="ARBA" id="ARBA00023125"/>
    </source>
</evidence>
<dbReference type="InterPro" id="IPR001448">
    <property type="entry name" value="SASP_alpha/beta-type"/>
</dbReference>
<dbReference type="PANTHER" id="PTHR36107">
    <property type="entry name" value="SMALL, ACID-SOLUBLE SPORE PROTEIN A"/>
    <property type="match status" value="1"/>
</dbReference>
<gene>
    <name evidence="4" type="ORF">L1F29_31775</name>
</gene>
<proteinExistence type="inferred from homology"/>
<dbReference type="InterPro" id="IPR050847">
    <property type="entry name" value="SASP_DNA-binding"/>
</dbReference>
<dbReference type="InterPro" id="IPR018126">
    <property type="entry name" value="SASP_alpha/beta-type_CS"/>
</dbReference>
<accession>A0ABY5SB33</accession>
<dbReference type="PANTHER" id="PTHR36107:SF1">
    <property type="entry name" value="SMALL, ACID-SOLUBLE SPORE PROTEIN A"/>
    <property type="match status" value="1"/>
</dbReference>
<organism evidence="4 5">
    <name type="scientific">Paenibacillus spongiae</name>
    <dbReference type="NCBI Taxonomy" id="2909671"/>
    <lineage>
        <taxon>Bacteria</taxon>
        <taxon>Bacillati</taxon>
        <taxon>Bacillota</taxon>
        <taxon>Bacilli</taxon>
        <taxon>Bacillales</taxon>
        <taxon>Paenibacillaceae</taxon>
        <taxon>Paenibacillus</taxon>
    </lineage>
</organism>
<keyword evidence="5" id="KW-1185">Reference proteome</keyword>
<sequence length="94" mass="9969">MASRSNKVVVPNCKEALNQMKYEIAAELGLTSGAITPDRLGMTEFASDDFGSVGASSDPSSVPWSRLATRDVGQVGGSITRRLVEQAERVLNGL</sequence>
<reference evidence="4" key="1">
    <citation type="submission" date="2022-01" db="EMBL/GenBank/DDBJ databases">
        <title>Paenibacillus spongiae sp. nov., isolated from marine sponge.</title>
        <authorList>
            <person name="Li Z."/>
            <person name="Zhang M."/>
        </authorList>
    </citation>
    <scope>NUCLEOTIDE SEQUENCE</scope>
    <source>
        <strain evidence="4">PHS-Z3</strain>
    </source>
</reference>
<comment type="function">
    <text evidence="1">SASP are bound to spore DNA. They are double-stranded DNA-binding proteins that cause DNA to change to an a-like conformation. They protect the DNA backbone from chemical and enzymatic cleavage and are thus involved in dormant spore's high resistance to UV light.</text>
</comment>
<dbReference type="Proteomes" id="UP001057877">
    <property type="component" value="Chromosome"/>
</dbReference>
<dbReference type="RefSeq" id="WP_258385984.1">
    <property type="nucleotide sequence ID" value="NZ_CP091430.1"/>
</dbReference>
<dbReference type="Gene3D" id="6.10.10.80">
    <property type="entry name" value="Small, acid-soluble spore protein, alpha/beta type-like"/>
    <property type="match status" value="1"/>
</dbReference>